<dbReference type="Pfam" id="PF00581">
    <property type="entry name" value="Rhodanese"/>
    <property type="match status" value="1"/>
</dbReference>
<dbReference type="RefSeq" id="WP_092722194.1">
    <property type="nucleotide sequence ID" value="NZ_FNGW01000001.1"/>
</dbReference>
<name>A0A1G9IPF6_9FIRM</name>
<evidence type="ECO:0000259" key="1">
    <source>
        <dbReference type="PROSITE" id="PS50206"/>
    </source>
</evidence>
<keyword evidence="2" id="KW-0808">Transferase</keyword>
<dbReference type="InterPro" id="IPR001763">
    <property type="entry name" value="Rhodanese-like_dom"/>
</dbReference>
<dbReference type="GO" id="GO:0016740">
    <property type="term" value="F:transferase activity"/>
    <property type="evidence" value="ECO:0007669"/>
    <property type="project" value="UniProtKB-KW"/>
</dbReference>
<dbReference type="PROSITE" id="PS50206">
    <property type="entry name" value="RHODANESE_3"/>
    <property type="match status" value="1"/>
</dbReference>
<gene>
    <name evidence="2" type="ORF">SAMN04515677_101321</name>
</gene>
<dbReference type="InterPro" id="IPR050229">
    <property type="entry name" value="GlpE_sulfurtransferase"/>
</dbReference>
<dbReference type="CDD" id="cd00158">
    <property type="entry name" value="RHOD"/>
    <property type="match status" value="1"/>
</dbReference>
<organism evidence="2 3">
    <name type="scientific">Romboutsia lituseburensis DSM 797</name>
    <dbReference type="NCBI Taxonomy" id="1121325"/>
    <lineage>
        <taxon>Bacteria</taxon>
        <taxon>Bacillati</taxon>
        <taxon>Bacillota</taxon>
        <taxon>Clostridia</taxon>
        <taxon>Peptostreptococcales</taxon>
        <taxon>Peptostreptococcaceae</taxon>
        <taxon>Romboutsia</taxon>
    </lineage>
</organism>
<dbReference type="AlphaFoldDB" id="A0A1G9IPF6"/>
<accession>A0A1G9IPF6</accession>
<dbReference type="EMBL" id="FNGW01000001">
    <property type="protein sequence ID" value="SDL26833.1"/>
    <property type="molecule type" value="Genomic_DNA"/>
</dbReference>
<feature type="domain" description="Rhodanese" evidence="1">
    <location>
        <begin position="27"/>
        <end position="110"/>
    </location>
</feature>
<dbReference type="SUPFAM" id="SSF52821">
    <property type="entry name" value="Rhodanese/Cell cycle control phosphatase"/>
    <property type="match status" value="1"/>
</dbReference>
<keyword evidence="3" id="KW-1185">Reference proteome</keyword>
<evidence type="ECO:0000313" key="3">
    <source>
        <dbReference type="Proteomes" id="UP000199068"/>
    </source>
</evidence>
<proteinExistence type="predicted"/>
<dbReference type="InterPro" id="IPR036873">
    <property type="entry name" value="Rhodanese-like_dom_sf"/>
</dbReference>
<dbReference type="Gene3D" id="3.40.250.10">
    <property type="entry name" value="Rhodanese-like domain"/>
    <property type="match status" value="1"/>
</dbReference>
<reference evidence="2 3" key="1">
    <citation type="submission" date="2016-10" db="EMBL/GenBank/DDBJ databases">
        <authorList>
            <person name="de Groot N.N."/>
        </authorList>
    </citation>
    <scope>NUCLEOTIDE SEQUENCE [LARGE SCALE GENOMIC DNA]</scope>
    <source>
        <strain evidence="2 3">DSM 797</strain>
    </source>
</reference>
<sequence length="110" mass="12551">MKFFYDLFKGKKYSDIDGEELKEMIKNDKKLILLDVRSKGEHSSFNIPKSKNIPLGELSLSLDKLKSYKDRNIVVYCASGARSRSGAKILTKNGFENVYNLKGGVYSYKK</sequence>
<dbReference type="Proteomes" id="UP000199068">
    <property type="component" value="Unassembled WGS sequence"/>
</dbReference>
<evidence type="ECO:0000313" key="2">
    <source>
        <dbReference type="EMBL" id="SDL26833.1"/>
    </source>
</evidence>
<dbReference type="STRING" id="1121325.SAMN04515677_101321"/>
<protein>
    <submittedName>
        <fullName evidence="2">Rhodanese-related sulfurtransferase</fullName>
    </submittedName>
</protein>
<dbReference type="SMART" id="SM00450">
    <property type="entry name" value="RHOD"/>
    <property type="match status" value="1"/>
</dbReference>
<dbReference type="PANTHER" id="PTHR43031:SF1">
    <property type="entry name" value="PYRIDINE NUCLEOTIDE-DISULPHIDE OXIDOREDUCTASE"/>
    <property type="match status" value="1"/>
</dbReference>
<dbReference type="PANTHER" id="PTHR43031">
    <property type="entry name" value="FAD-DEPENDENT OXIDOREDUCTASE"/>
    <property type="match status" value="1"/>
</dbReference>